<dbReference type="Pfam" id="PF14246">
    <property type="entry name" value="TetR_C_7"/>
    <property type="match status" value="1"/>
</dbReference>
<dbReference type="SUPFAM" id="SSF46689">
    <property type="entry name" value="Homeodomain-like"/>
    <property type="match status" value="1"/>
</dbReference>
<gene>
    <name evidence="4" type="ORF">CCO03_13050</name>
</gene>
<dbReference type="Gene3D" id="1.10.10.60">
    <property type="entry name" value="Homeodomain-like"/>
    <property type="match status" value="1"/>
</dbReference>
<proteinExistence type="predicted"/>
<evidence type="ECO:0000256" key="1">
    <source>
        <dbReference type="ARBA" id="ARBA00023125"/>
    </source>
</evidence>
<dbReference type="PRINTS" id="PR00455">
    <property type="entry name" value="HTHTETR"/>
</dbReference>
<dbReference type="PANTHER" id="PTHR30055:SF146">
    <property type="entry name" value="HTH-TYPE TRANSCRIPTIONAL DUAL REGULATOR CECR"/>
    <property type="match status" value="1"/>
</dbReference>
<evidence type="ECO:0000313" key="5">
    <source>
        <dbReference type="Proteomes" id="UP000196138"/>
    </source>
</evidence>
<dbReference type="Pfam" id="PF00440">
    <property type="entry name" value="TetR_N"/>
    <property type="match status" value="1"/>
</dbReference>
<feature type="domain" description="HTH tetR-type" evidence="3">
    <location>
        <begin position="9"/>
        <end position="69"/>
    </location>
</feature>
<dbReference type="GO" id="GO:0003700">
    <property type="term" value="F:DNA-binding transcription factor activity"/>
    <property type="evidence" value="ECO:0007669"/>
    <property type="project" value="TreeGrafter"/>
</dbReference>
<dbReference type="EMBL" id="CP021455">
    <property type="protein sequence ID" value="ARU06848.1"/>
    <property type="molecule type" value="Genomic_DNA"/>
</dbReference>
<dbReference type="InterPro" id="IPR009057">
    <property type="entry name" value="Homeodomain-like_sf"/>
</dbReference>
<accession>A0A1Y0ETJ1</accession>
<reference evidence="4 5" key="1">
    <citation type="submission" date="2017-05" db="EMBL/GenBank/DDBJ databases">
        <authorList>
            <person name="Song R."/>
            <person name="Chenine A.L."/>
            <person name="Ruprecht R.M."/>
        </authorList>
    </citation>
    <scope>NUCLEOTIDE SEQUENCE [LARGE SCALE GENOMIC DNA]</scope>
    <source>
        <strain evidence="4 5">DSM 26136</strain>
    </source>
</reference>
<dbReference type="PROSITE" id="PS50977">
    <property type="entry name" value="HTH_TETR_2"/>
    <property type="match status" value="1"/>
</dbReference>
<dbReference type="SUPFAM" id="SSF48498">
    <property type="entry name" value="Tetracyclin repressor-like, C-terminal domain"/>
    <property type="match status" value="1"/>
</dbReference>
<dbReference type="InterPro" id="IPR036271">
    <property type="entry name" value="Tet_transcr_reg_TetR-rel_C_sf"/>
</dbReference>
<dbReference type="InterPro" id="IPR001647">
    <property type="entry name" value="HTH_TetR"/>
</dbReference>
<dbReference type="InterPro" id="IPR050109">
    <property type="entry name" value="HTH-type_TetR-like_transc_reg"/>
</dbReference>
<evidence type="ECO:0000313" key="4">
    <source>
        <dbReference type="EMBL" id="ARU06848.1"/>
    </source>
</evidence>
<evidence type="ECO:0000256" key="2">
    <source>
        <dbReference type="PROSITE-ProRule" id="PRU00335"/>
    </source>
</evidence>
<dbReference type="OrthoDB" id="8535430at2"/>
<dbReference type="InterPro" id="IPR039536">
    <property type="entry name" value="TetR_C_Proteobacteria"/>
</dbReference>
<evidence type="ECO:0000259" key="3">
    <source>
        <dbReference type="PROSITE" id="PS50977"/>
    </source>
</evidence>
<dbReference type="RefSeq" id="WP_087284672.1">
    <property type="nucleotide sequence ID" value="NZ_CP021455.1"/>
</dbReference>
<keyword evidence="1 2" id="KW-0238">DNA-binding</keyword>
<dbReference type="Proteomes" id="UP000196138">
    <property type="component" value="Chromosome"/>
</dbReference>
<feature type="DNA-binding region" description="H-T-H motif" evidence="2">
    <location>
        <begin position="32"/>
        <end position="51"/>
    </location>
</feature>
<name>A0A1Y0ETJ1_9BURK</name>
<sequence>MPPPPADPSPKSLAILEAASRVFLAHGFSAATTDMIQREAKVSKATMYACFPTKEALFAAVIERQCAGTHQAVSAIAVVPGNLAKTLTDIGLAYLRIVLSPEGLALLRVIVADAPRFPDLARRFHLAGPRVIIGMLAERLGQAAQAGEVNVQAVGIDAAAALFISLVRGEGQLECLMHPESHPSAEQLDRWVRLAVTTFMAAFGTPGRGTQAPASPVMA</sequence>
<dbReference type="GO" id="GO:0000976">
    <property type="term" value="F:transcription cis-regulatory region binding"/>
    <property type="evidence" value="ECO:0007669"/>
    <property type="project" value="TreeGrafter"/>
</dbReference>
<dbReference type="Gene3D" id="1.10.357.10">
    <property type="entry name" value="Tetracycline Repressor, domain 2"/>
    <property type="match status" value="1"/>
</dbReference>
<dbReference type="AlphaFoldDB" id="A0A1Y0ETJ1"/>
<dbReference type="KEGG" id="cser:CCO03_13050"/>
<dbReference type="PANTHER" id="PTHR30055">
    <property type="entry name" value="HTH-TYPE TRANSCRIPTIONAL REGULATOR RUTR"/>
    <property type="match status" value="1"/>
</dbReference>
<keyword evidence="5" id="KW-1185">Reference proteome</keyword>
<protein>
    <submittedName>
        <fullName evidence="4">TetR family transcriptional regulator</fullName>
    </submittedName>
</protein>
<organism evidence="4 5">
    <name type="scientific">Comamonas serinivorans</name>
    <dbReference type="NCBI Taxonomy" id="1082851"/>
    <lineage>
        <taxon>Bacteria</taxon>
        <taxon>Pseudomonadati</taxon>
        <taxon>Pseudomonadota</taxon>
        <taxon>Betaproteobacteria</taxon>
        <taxon>Burkholderiales</taxon>
        <taxon>Comamonadaceae</taxon>
        <taxon>Comamonas</taxon>
    </lineage>
</organism>